<accession>A0ACC5YCB5</accession>
<evidence type="ECO:0000313" key="1">
    <source>
        <dbReference type="EMBL" id="MCJ8733287.1"/>
    </source>
</evidence>
<reference evidence="1" key="1">
    <citation type="submission" date="2020-02" db="EMBL/GenBank/DDBJ databases">
        <title>Genome sequencing of the panga catfish, Pangasius djambal.</title>
        <authorList>
            <person name="Wen M."/>
            <person name="Zahm M."/>
            <person name="Roques C."/>
            <person name="Cabau C."/>
            <person name="Klopp C."/>
            <person name="Donnadieu C."/>
            <person name="Jouanno E."/>
            <person name="Avarre J.-C."/>
            <person name="Campet M."/>
            <person name="Ha T."/>
            <person name="Dugue R."/>
            <person name="Lampietro C."/>
            <person name="Louis A."/>
            <person name="Herpin A."/>
            <person name="Echchiki A."/>
            <person name="Berthelot C."/>
            <person name="Parey E."/>
            <person name="Roest-Crollius H."/>
            <person name="Braasch I."/>
            <person name="Postlethwait J.H."/>
            <person name="Bobe J."/>
            <person name="Montfort J."/>
            <person name="Bouchez O."/>
            <person name="Begum T."/>
            <person name="Schartl M."/>
            <person name="Gustiano R."/>
            <person name="Guiguen Y."/>
        </authorList>
    </citation>
    <scope>NUCLEOTIDE SEQUENCE</scope>
    <source>
        <strain evidence="1">Pdj_M5554</strain>
    </source>
</reference>
<keyword evidence="2" id="KW-1185">Reference proteome</keyword>
<dbReference type="EMBL" id="CM040980">
    <property type="protein sequence ID" value="MCJ8733287.1"/>
    <property type="molecule type" value="Genomic_DNA"/>
</dbReference>
<organism evidence="1 2">
    <name type="scientific">Pangasius djambal</name>
    <dbReference type="NCBI Taxonomy" id="1691987"/>
    <lineage>
        <taxon>Eukaryota</taxon>
        <taxon>Metazoa</taxon>
        <taxon>Chordata</taxon>
        <taxon>Craniata</taxon>
        <taxon>Vertebrata</taxon>
        <taxon>Euteleostomi</taxon>
        <taxon>Actinopterygii</taxon>
        <taxon>Neopterygii</taxon>
        <taxon>Teleostei</taxon>
        <taxon>Ostariophysi</taxon>
        <taxon>Siluriformes</taxon>
        <taxon>Pangasiidae</taxon>
        <taxon>Pangasius</taxon>
    </lineage>
</organism>
<sequence>MIVVTWIAFCASRSLARVLQLTVEQLRSVQLWRSLVGRGTMGNSCVCREDSDVEEAVAPRRQLRRVENSEPPEARGSRPRDPVRPPRRGRGPHEPRRKKQNVDGLVLDTLAVIRTLVDNDQEPPYSMITLHEMAETDDGWLEVVQSLIRVIPLDDPLGPAVITLLLDECPLPTKDALQKLSDMLSLSGAVAHQDALIPAKHRNTTAVLGCLAEKLAGENKLTVSESCIGDRLAVLESWADHSDYLKRQVGFCAQWSLDNLFLKEGRHFTYEKVNLNNINAMLNSNDVSEYLKISPSGLEARCDASSFESVRCTFCVDSGVWYYEVTVITSGVMQIGWATKDSKFLNHEGYGIGDDEYSCAYDGCRQLIWYNARSKPHSHPCWKEGDTIGFLLDLSKKQMIFYLNGHQLPPEKQVFSSATSGFFAAASFMSYQQCEFNFGAKPFRHPPSVKFSTFNEFASLASDEKIILPRHRRLALLRQVSIRDNCCTLCCDQMADTELRPCAHSGICMECALQLDTCPLCRQDIQTRVRLISHVS</sequence>
<proteinExistence type="predicted"/>
<gene>
    <name evidence="1" type="ORF">PDJAM_G00221590</name>
</gene>
<protein>
    <submittedName>
        <fullName evidence="1">Uncharacterized protein</fullName>
    </submittedName>
</protein>
<dbReference type="Proteomes" id="UP000830395">
    <property type="component" value="Chromosome 6"/>
</dbReference>
<name>A0ACC5YCB5_9TELE</name>
<comment type="caution">
    <text evidence="1">The sequence shown here is derived from an EMBL/GenBank/DDBJ whole genome shotgun (WGS) entry which is preliminary data.</text>
</comment>
<evidence type="ECO:0000313" key="2">
    <source>
        <dbReference type="Proteomes" id="UP000830395"/>
    </source>
</evidence>